<dbReference type="EMBL" id="WIXE01011288">
    <property type="protein sequence ID" value="KAK5976855.1"/>
    <property type="molecule type" value="Genomic_DNA"/>
</dbReference>
<organism evidence="7 8">
    <name type="scientific">Trichostrongylus colubriformis</name>
    <name type="common">Black scour worm</name>
    <dbReference type="NCBI Taxonomy" id="6319"/>
    <lineage>
        <taxon>Eukaryota</taxon>
        <taxon>Metazoa</taxon>
        <taxon>Ecdysozoa</taxon>
        <taxon>Nematoda</taxon>
        <taxon>Chromadorea</taxon>
        <taxon>Rhabditida</taxon>
        <taxon>Rhabditina</taxon>
        <taxon>Rhabditomorpha</taxon>
        <taxon>Strongyloidea</taxon>
        <taxon>Trichostrongylidae</taxon>
        <taxon>Trichostrongylus</taxon>
    </lineage>
</organism>
<evidence type="ECO:0000256" key="1">
    <source>
        <dbReference type="ARBA" id="ARBA00006759"/>
    </source>
</evidence>
<keyword evidence="8" id="KW-1185">Reference proteome</keyword>
<dbReference type="InterPro" id="IPR036866">
    <property type="entry name" value="RibonucZ/Hydroxyglut_hydro"/>
</dbReference>
<keyword evidence="4" id="KW-0862">Zinc</keyword>
<dbReference type="GO" id="GO:0016787">
    <property type="term" value="F:hydrolase activity"/>
    <property type="evidence" value="ECO:0007669"/>
    <property type="project" value="UniProtKB-KW"/>
</dbReference>
<keyword evidence="2" id="KW-0479">Metal-binding</keyword>
<comment type="similarity">
    <text evidence="1">Belongs to the metallo-beta-lactamase superfamily. Glyoxalase II family.</text>
</comment>
<dbReference type="Pfam" id="PF00753">
    <property type="entry name" value="Lactamase_B"/>
    <property type="match status" value="1"/>
</dbReference>
<reference evidence="7 8" key="1">
    <citation type="submission" date="2019-10" db="EMBL/GenBank/DDBJ databases">
        <title>Assembly and Annotation for the nematode Trichostrongylus colubriformis.</title>
        <authorList>
            <person name="Martin J."/>
        </authorList>
    </citation>
    <scope>NUCLEOTIDE SEQUENCE [LARGE SCALE GENOMIC DNA]</scope>
    <source>
        <strain evidence="7">G859</strain>
        <tissue evidence="7">Whole worm</tissue>
    </source>
</reference>
<evidence type="ECO:0000313" key="7">
    <source>
        <dbReference type="EMBL" id="KAK5976855.1"/>
    </source>
</evidence>
<proteinExistence type="inferred from homology"/>
<dbReference type="SMART" id="SM00849">
    <property type="entry name" value="Lactamase_B"/>
    <property type="match status" value="1"/>
</dbReference>
<evidence type="ECO:0000256" key="5">
    <source>
        <dbReference type="SAM" id="Phobius"/>
    </source>
</evidence>
<accession>A0AAN8FU17</accession>
<dbReference type="AlphaFoldDB" id="A0AAN8FU17"/>
<dbReference type="Gene3D" id="3.60.15.10">
    <property type="entry name" value="Ribonuclease Z/Hydroxyacylglutathione hydrolase-like"/>
    <property type="match status" value="1"/>
</dbReference>
<keyword evidence="3" id="KW-0378">Hydrolase</keyword>
<comment type="caution">
    <text evidence="7">The sequence shown here is derived from an EMBL/GenBank/DDBJ whole genome shotgun (WGS) entry which is preliminary data.</text>
</comment>
<feature type="domain" description="Metallo-beta-lactamase" evidence="6">
    <location>
        <begin position="77"/>
        <end position="240"/>
    </location>
</feature>
<dbReference type="CDD" id="cd07722">
    <property type="entry name" value="LACTB2-like_MBL-fold"/>
    <property type="match status" value="1"/>
</dbReference>
<sequence>MSDLLSRKDKMHWWTLIRRYLDFFTTCLVGYLNYQYTRRFTKRKPRDNLSPIDDVTKIGPNVIRILGQNPGPFTLQGTNTYLVGSNNKMILIDAGEPDNPRYIDKLRSALGMASIEGIICTHWHHDHLGGCHSVRKHFRTSKGELPPVYKKNRNSAAENGFCEYIGDSHVIKQDNVTLKILDTKGHTSDHISVLYEEESILFSGDCILGEGSTIFEDLGDYMDSLRRLLLLDCKTICPGHGPLITNPKAKIEEYIERREERDRQILKFLCEVERANSLEVTRTLYKGLPKNVHVAAFRSVQLHLKKLERERKVKRIGLIDYALVSKLTPPVSTQSFMCER</sequence>
<dbReference type="PANTHER" id="PTHR23131:SF0">
    <property type="entry name" value="ENDORIBONUCLEASE LACTB2"/>
    <property type="match status" value="1"/>
</dbReference>
<dbReference type="Proteomes" id="UP001331761">
    <property type="component" value="Unassembled WGS sequence"/>
</dbReference>
<feature type="transmembrane region" description="Helical" evidence="5">
    <location>
        <begin position="20"/>
        <end position="36"/>
    </location>
</feature>
<dbReference type="InterPro" id="IPR036388">
    <property type="entry name" value="WH-like_DNA-bd_sf"/>
</dbReference>
<dbReference type="InterPro" id="IPR041516">
    <property type="entry name" value="LACTB2_WH"/>
</dbReference>
<dbReference type="FunFam" id="3.60.15.10:FF:000041">
    <property type="entry name" value="Metallo-beta-lactamase domain protein"/>
    <property type="match status" value="1"/>
</dbReference>
<evidence type="ECO:0000256" key="2">
    <source>
        <dbReference type="ARBA" id="ARBA00022723"/>
    </source>
</evidence>
<evidence type="ECO:0000259" key="6">
    <source>
        <dbReference type="SMART" id="SM00849"/>
    </source>
</evidence>
<protein>
    <submittedName>
        <fullName evidence="7">Beta-lactamase protein 2</fullName>
    </submittedName>
</protein>
<evidence type="ECO:0000256" key="3">
    <source>
        <dbReference type="ARBA" id="ARBA00022801"/>
    </source>
</evidence>
<dbReference type="InterPro" id="IPR050662">
    <property type="entry name" value="Sec-metab_biosynth-thioest"/>
</dbReference>
<gene>
    <name evidence="7" type="ORF">GCK32_002535</name>
</gene>
<keyword evidence="5" id="KW-0812">Transmembrane</keyword>
<keyword evidence="5" id="KW-0472">Membrane</keyword>
<dbReference type="GO" id="GO:0046872">
    <property type="term" value="F:metal ion binding"/>
    <property type="evidence" value="ECO:0007669"/>
    <property type="project" value="UniProtKB-KW"/>
</dbReference>
<dbReference type="SUPFAM" id="SSF56281">
    <property type="entry name" value="Metallo-hydrolase/oxidoreductase"/>
    <property type="match status" value="1"/>
</dbReference>
<dbReference type="Gene3D" id="1.10.10.10">
    <property type="entry name" value="Winged helix-like DNA-binding domain superfamily/Winged helix DNA-binding domain"/>
    <property type="match status" value="1"/>
</dbReference>
<keyword evidence="5" id="KW-1133">Transmembrane helix</keyword>
<dbReference type="InterPro" id="IPR001279">
    <property type="entry name" value="Metallo-B-lactamas"/>
</dbReference>
<dbReference type="PANTHER" id="PTHR23131">
    <property type="entry name" value="ENDORIBONUCLEASE LACTB2"/>
    <property type="match status" value="1"/>
</dbReference>
<dbReference type="InterPro" id="IPR047921">
    <property type="entry name" value="LACTB2-like_MBL-fold"/>
</dbReference>
<evidence type="ECO:0000313" key="8">
    <source>
        <dbReference type="Proteomes" id="UP001331761"/>
    </source>
</evidence>
<dbReference type="Pfam" id="PF17778">
    <property type="entry name" value="WHD_BLACT"/>
    <property type="match status" value="1"/>
</dbReference>
<name>A0AAN8FU17_TRICO</name>
<evidence type="ECO:0000256" key="4">
    <source>
        <dbReference type="ARBA" id="ARBA00022833"/>
    </source>
</evidence>